<evidence type="ECO:0000256" key="1">
    <source>
        <dbReference type="SAM" id="MobiDB-lite"/>
    </source>
</evidence>
<feature type="region of interest" description="Disordered" evidence="1">
    <location>
        <begin position="1"/>
        <end position="59"/>
    </location>
</feature>
<name>A0A8J4C0F7_9CHLO</name>
<dbReference type="Proteomes" id="UP000747110">
    <property type="component" value="Unassembled WGS sequence"/>
</dbReference>
<evidence type="ECO:0000313" key="3">
    <source>
        <dbReference type="Proteomes" id="UP000747110"/>
    </source>
</evidence>
<dbReference type="EMBL" id="BNCP01000004">
    <property type="protein sequence ID" value="GIL73162.1"/>
    <property type="molecule type" value="Genomic_DNA"/>
</dbReference>
<accession>A0A8J4C0F7</accession>
<feature type="compositionally biased region" description="Low complexity" evidence="1">
    <location>
        <begin position="34"/>
        <end position="45"/>
    </location>
</feature>
<organism evidence="2 3">
    <name type="scientific">Volvox reticuliferus</name>
    <dbReference type="NCBI Taxonomy" id="1737510"/>
    <lineage>
        <taxon>Eukaryota</taxon>
        <taxon>Viridiplantae</taxon>
        <taxon>Chlorophyta</taxon>
        <taxon>core chlorophytes</taxon>
        <taxon>Chlorophyceae</taxon>
        <taxon>CS clade</taxon>
        <taxon>Chlamydomonadales</taxon>
        <taxon>Volvocaceae</taxon>
        <taxon>Volvox</taxon>
    </lineage>
</organism>
<reference evidence="2" key="1">
    <citation type="journal article" date="2021" name="Proc. Natl. Acad. Sci. U.S.A.">
        <title>Three genomes in the algal genus Volvox reveal the fate of a haploid sex-determining region after a transition to homothallism.</title>
        <authorList>
            <person name="Yamamoto K."/>
            <person name="Hamaji T."/>
            <person name="Kawai-Toyooka H."/>
            <person name="Matsuzaki R."/>
            <person name="Takahashi F."/>
            <person name="Nishimura Y."/>
            <person name="Kawachi M."/>
            <person name="Noguchi H."/>
            <person name="Minakuchi Y."/>
            <person name="Umen J.G."/>
            <person name="Toyoda A."/>
            <person name="Nozaki H."/>
        </authorList>
    </citation>
    <scope>NUCLEOTIDE SEQUENCE</scope>
    <source>
        <strain evidence="2">NIES-3786</strain>
    </source>
</reference>
<keyword evidence="3" id="KW-1185">Reference proteome</keyword>
<feature type="non-terminal residue" evidence="2">
    <location>
        <position position="1"/>
    </location>
</feature>
<sequence>PFFTDAGWQTSRAEWHPPQPGQDQRWTLSAGVLPPSSSGADPSSSQNGDRRHHYSQHRSGAAAVIATAATKGIAIADTPTTAAVGREFSDSLNAGGQGVHQGLLDLPGEISQQRQGSSGATSLARVPVNAAKKGLVANIEAATQVFCKQPCIDVTSGTRNRDWHSDDAWVGYCNGEDVSGMQCDDRLQAPLLKRRRCQGLELQSSPIAHDRWQGSPGIGLAGAKRLEPALCSTPPEQMYWGCEVNHDDGPKERLRVAIGTADAVPSGLHQRPGSCERPDVSFEDAGDCLPNDFECYQRGERRMCHQLDGGWNVEGGNLGGGDNDTWGSYTAAMLRATNLANGGGASDRLRWLNEEDEEELVGLGAFTAAGRSQGNEHHGDASLTHFTWQEVGHGDGMGLADDQLEEADARFEENSI</sequence>
<protein>
    <submittedName>
        <fullName evidence="2">Uncharacterized protein</fullName>
    </submittedName>
</protein>
<comment type="caution">
    <text evidence="2">The sequence shown here is derived from an EMBL/GenBank/DDBJ whole genome shotgun (WGS) entry which is preliminary data.</text>
</comment>
<proteinExistence type="predicted"/>
<evidence type="ECO:0000313" key="2">
    <source>
        <dbReference type="EMBL" id="GIL73162.1"/>
    </source>
</evidence>
<dbReference type="AlphaFoldDB" id="A0A8J4C0F7"/>
<gene>
    <name evidence="2" type="ORF">Vretifemale_3354</name>
</gene>